<evidence type="ECO:0008006" key="4">
    <source>
        <dbReference type="Google" id="ProtNLM"/>
    </source>
</evidence>
<gene>
    <name evidence="2" type="ORF">E2C01_030795</name>
</gene>
<evidence type="ECO:0000313" key="2">
    <source>
        <dbReference type="EMBL" id="MPC37321.1"/>
    </source>
</evidence>
<protein>
    <recommendedName>
        <fullName evidence="4">RNA-directed DNA polymerase from mobile element jockey</fullName>
    </recommendedName>
</protein>
<keyword evidence="3" id="KW-1185">Reference proteome</keyword>
<sequence>MTFLTKLLALSTTTLMIPYTLHLSTSFQRRPTLQEVSRSRKDATERLISDLSKISDWGRENLVVFNTSKTQFLHLSTRHNLPDNYLFFFSDTQLSPSSTLNILGLSFAHNLNWKLHISSLAKTAFMKLGILKRLRQFFLFLPTPNSVSVLVWSTFRMFVGVPLTQFY</sequence>
<feature type="chain" id="PRO_5022783914" description="RNA-directed DNA polymerase from mobile element jockey" evidence="1">
    <location>
        <begin position="23"/>
        <end position="167"/>
    </location>
</feature>
<reference evidence="2 3" key="1">
    <citation type="submission" date="2019-05" db="EMBL/GenBank/DDBJ databases">
        <title>Another draft genome of Portunus trituberculatus and its Hox gene families provides insights of decapod evolution.</title>
        <authorList>
            <person name="Jeong J.-H."/>
            <person name="Song I."/>
            <person name="Kim S."/>
            <person name="Choi T."/>
            <person name="Kim D."/>
            <person name="Ryu S."/>
            <person name="Kim W."/>
        </authorList>
    </citation>
    <scope>NUCLEOTIDE SEQUENCE [LARGE SCALE GENOMIC DNA]</scope>
    <source>
        <tissue evidence="2">Muscle</tissue>
    </source>
</reference>
<dbReference type="AlphaFoldDB" id="A0A5B7ERZ1"/>
<organism evidence="2 3">
    <name type="scientific">Portunus trituberculatus</name>
    <name type="common">Swimming crab</name>
    <name type="synonym">Neptunus trituberculatus</name>
    <dbReference type="NCBI Taxonomy" id="210409"/>
    <lineage>
        <taxon>Eukaryota</taxon>
        <taxon>Metazoa</taxon>
        <taxon>Ecdysozoa</taxon>
        <taxon>Arthropoda</taxon>
        <taxon>Crustacea</taxon>
        <taxon>Multicrustacea</taxon>
        <taxon>Malacostraca</taxon>
        <taxon>Eumalacostraca</taxon>
        <taxon>Eucarida</taxon>
        <taxon>Decapoda</taxon>
        <taxon>Pleocyemata</taxon>
        <taxon>Brachyura</taxon>
        <taxon>Eubrachyura</taxon>
        <taxon>Portunoidea</taxon>
        <taxon>Portunidae</taxon>
        <taxon>Portuninae</taxon>
        <taxon>Portunus</taxon>
    </lineage>
</organism>
<comment type="caution">
    <text evidence="2">The sequence shown here is derived from an EMBL/GenBank/DDBJ whole genome shotgun (WGS) entry which is preliminary data.</text>
</comment>
<evidence type="ECO:0000313" key="3">
    <source>
        <dbReference type="Proteomes" id="UP000324222"/>
    </source>
</evidence>
<keyword evidence="1" id="KW-0732">Signal</keyword>
<accession>A0A5B7ERZ1</accession>
<dbReference type="Proteomes" id="UP000324222">
    <property type="component" value="Unassembled WGS sequence"/>
</dbReference>
<proteinExistence type="predicted"/>
<evidence type="ECO:0000256" key="1">
    <source>
        <dbReference type="SAM" id="SignalP"/>
    </source>
</evidence>
<name>A0A5B7ERZ1_PORTR</name>
<dbReference type="EMBL" id="VSRR010003747">
    <property type="protein sequence ID" value="MPC37321.1"/>
    <property type="molecule type" value="Genomic_DNA"/>
</dbReference>
<feature type="signal peptide" evidence="1">
    <location>
        <begin position="1"/>
        <end position="22"/>
    </location>
</feature>